<evidence type="ECO:0000259" key="4">
    <source>
        <dbReference type="SMART" id="SM00796"/>
    </source>
</evidence>
<reference evidence="5 6" key="1">
    <citation type="submission" date="2020-11" db="EMBL/GenBank/DDBJ databases">
        <title>Taxonomic evaluation of the Bacillus sporothermodurans group of bacteria based on whole genome sequences.</title>
        <authorList>
            <person name="Fiedler G."/>
            <person name="Herbstmann A.-D."/>
            <person name="Doll E."/>
            <person name="Wenning M."/>
            <person name="Brinks E."/>
            <person name="Kabisch J."/>
            <person name="Breitenwieser F."/>
            <person name="Lappann M."/>
            <person name="Boehnlein C."/>
            <person name="Franz C."/>
        </authorList>
    </citation>
    <scope>NUCLEOTIDE SEQUENCE [LARGE SCALE GENOMIC DNA]</scope>
    <source>
        <strain evidence="5 6">JCM 19841</strain>
    </source>
</reference>
<dbReference type="Gene3D" id="3.30.1360.40">
    <property type="match status" value="1"/>
</dbReference>
<keyword evidence="6" id="KW-1185">Reference proteome</keyword>
<dbReference type="Proteomes" id="UP000595691">
    <property type="component" value="Chromosome"/>
</dbReference>
<dbReference type="InterPro" id="IPR010016">
    <property type="entry name" value="PxpB"/>
</dbReference>
<keyword evidence="2 5" id="KW-0378">Hydrolase</keyword>
<protein>
    <submittedName>
        <fullName evidence="5">5-oxoprolinase subunit PxpB</fullName>
        <ecNumber evidence="5">3.5.2.9</ecNumber>
    </submittedName>
</protein>
<dbReference type="PANTHER" id="PTHR34698:SF2">
    <property type="entry name" value="5-OXOPROLINASE SUBUNIT B"/>
    <property type="match status" value="1"/>
</dbReference>
<dbReference type="NCBIfam" id="TIGR00370">
    <property type="entry name" value="5-oxoprolinase subunit PxpB"/>
    <property type="match status" value="1"/>
</dbReference>
<evidence type="ECO:0000256" key="1">
    <source>
        <dbReference type="ARBA" id="ARBA00022741"/>
    </source>
</evidence>
<dbReference type="InterPro" id="IPR029000">
    <property type="entry name" value="Cyclophilin-like_dom_sf"/>
</dbReference>
<dbReference type="GO" id="GO:0017168">
    <property type="term" value="F:5-oxoprolinase (ATP-hydrolyzing) activity"/>
    <property type="evidence" value="ECO:0007669"/>
    <property type="project" value="UniProtKB-EC"/>
</dbReference>
<dbReference type="Pfam" id="PF02682">
    <property type="entry name" value="CT_C_D"/>
    <property type="match status" value="1"/>
</dbReference>
<name>A0ABX7E2Q3_9BACI</name>
<gene>
    <name evidence="5" type="primary">pxpB</name>
    <name evidence="5" type="ORF">I5776_03215</name>
</gene>
<keyword evidence="1" id="KW-0547">Nucleotide-binding</keyword>
<evidence type="ECO:0000256" key="2">
    <source>
        <dbReference type="ARBA" id="ARBA00022801"/>
    </source>
</evidence>
<dbReference type="SUPFAM" id="SSF50891">
    <property type="entry name" value="Cyclophilin-like"/>
    <property type="match status" value="1"/>
</dbReference>
<sequence length="233" mass="26182">MLMYPLGDSAVILEFGNKINHETNEKVLAAAQLLRNDPFQGMIEVVPAYTTLTVHYDPLQVRSSFPYETICREVTLRLEKAPFRRPSKGRIIRIPVCYDKKFAVDLSFVAEFNGLSEKDVIDIHSSTTYDVYFLGFSPGFPFLGGMNEKIATHRKDSPRAKILKGSVGIAGGQTGIYPLETPGGWQIIGRTPMPLLYLDQTHPTLLQPGDQVEFYPITCEEFAEMEGMRWGSE</sequence>
<dbReference type="SUPFAM" id="SSF160467">
    <property type="entry name" value="PH0987 N-terminal domain-like"/>
    <property type="match status" value="1"/>
</dbReference>
<dbReference type="Gene3D" id="2.40.100.10">
    <property type="entry name" value="Cyclophilin-like"/>
    <property type="match status" value="1"/>
</dbReference>
<accession>A0ABX7E2Q3</accession>
<evidence type="ECO:0000256" key="3">
    <source>
        <dbReference type="ARBA" id="ARBA00022840"/>
    </source>
</evidence>
<dbReference type="SMART" id="SM00796">
    <property type="entry name" value="AHS1"/>
    <property type="match status" value="1"/>
</dbReference>
<proteinExistence type="predicted"/>
<keyword evidence="3" id="KW-0067">ATP-binding</keyword>
<dbReference type="EC" id="3.5.2.9" evidence="5"/>
<organism evidence="5 6">
    <name type="scientific">Heyndrickxia vini</name>
    <dbReference type="NCBI Taxonomy" id="1476025"/>
    <lineage>
        <taxon>Bacteria</taxon>
        <taxon>Bacillati</taxon>
        <taxon>Bacillota</taxon>
        <taxon>Bacilli</taxon>
        <taxon>Bacillales</taxon>
        <taxon>Bacillaceae</taxon>
        <taxon>Heyndrickxia</taxon>
    </lineage>
</organism>
<feature type="domain" description="Carboxyltransferase" evidence="4">
    <location>
        <begin position="1"/>
        <end position="206"/>
    </location>
</feature>
<evidence type="ECO:0000313" key="5">
    <source>
        <dbReference type="EMBL" id="QQZ09993.1"/>
    </source>
</evidence>
<dbReference type="PANTHER" id="PTHR34698">
    <property type="entry name" value="5-OXOPROLINASE SUBUNIT B"/>
    <property type="match status" value="1"/>
</dbReference>
<dbReference type="EMBL" id="CP065425">
    <property type="protein sequence ID" value="QQZ09993.1"/>
    <property type="molecule type" value="Genomic_DNA"/>
</dbReference>
<evidence type="ECO:0000313" key="6">
    <source>
        <dbReference type="Proteomes" id="UP000595691"/>
    </source>
</evidence>
<dbReference type="InterPro" id="IPR003833">
    <property type="entry name" value="CT_C_D"/>
</dbReference>